<keyword evidence="4" id="KW-0067">ATP-binding</keyword>
<dbReference type="RefSeq" id="WP_092436895.1">
    <property type="nucleotide sequence ID" value="NZ_FMYP01000015.1"/>
</dbReference>
<dbReference type="PANTHER" id="PTHR12358">
    <property type="entry name" value="SPHINGOSINE KINASE"/>
    <property type="match status" value="1"/>
</dbReference>
<dbReference type="GO" id="GO:0005524">
    <property type="term" value="F:ATP binding"/>
    <property type="evidence" value="ECO:0007669"/>
    <property type="project" value="UniProtKB-KW"/>
</dbReference>
<dbReference type="PANTHER" id="PTHR12358:SF54">
    <property type="entry name" value="SPHINGOSINE KINASE RELATED PROTEIN"/>
    <property type="match status" value="1"/>
</dbReference>
<dbReference type="AlphaFoldDB" id="A0A1G6IDF5"/>
<keyword evidence="7" id="KW-1185">Reference proteome</keyword>
<organism evidence="6 7">
    <name type="scientific">Williamwhitmania taraxaci</name>
    <dbReference type="NCBI Taxonomy" id="1640674"/>
    <lineage>
        <taxon>Bacteria</taxon>
        <taxon>Pseudomonadati</taxon>
        <taxon>Bacteroidota</taxon>
        <taxon>Bacteroidia</taxon>
        <taxon>Bacteroidales</taxon>
        <taxon>Williamwhitmaniaceae</taxon>
        <taxon>Williamwhitmania</taxon>
    </lineage>
</organism>
<evidence type="ECO:0000313" key="7">
    <source>
        <dbReference type="Proteomes" id="UP000199452"/>
    </source>
</evidence>
<dbReference type="Pfam" id="PF00781">
    <property type="entry name" value="DAGK_cat"/>
    <property type="match status" value="1"/>
</dbReference>
<dbReference type="NCBIfam" id="TIGR00147">
    <property type="entry name" value="YegS/Rv2252/BmrU family lipid kinase"/>
    <property type="match status" value="1"/>
</dbReference>
<keyword evidence="3 6" id="KW-0418">Kinase</keyword>
<sequence length="311" mass="33762">MESICFIVNSQKRKLGPFQNRVAKCFSDSYKVKFLLTHGYRSAEHLANTAVEQGFRYIIAVGGDGTVNEVINGVMLHPENVRKNVVVGVLPKGTGNDFARNIGATTSVSNLRKVIESGQHKTIDLINITYTDNHGHTTSHYCNNIADVGVGPSTILSADKLSGWLGSNLAFSFSALKGLFQKPHLIEITADTFNFKGEIKCVCLANGRYFGSGIGIAPLADLTNGTMEVVVIEDVSPLLFVKLMTALRAAKPIIHRKVHYHTAKQVTITAERDTLPLDLDGEVLGHAPIYAEALPACINVLGENFTQGQKN</sequence>
<dbReference type="Gene3D" id="2.60.200.40">
    <property type="match status" value="1"/>
</dbReference>
<keyword evidence="1" id="KW-0808">Transferase</keyword>
<dbReference type="Gene3D" id="3.40.50.10330">
    <property type="entry name" value="Probable inorganic polyphosphate/atp-NAD kinase, domain 1"/>
    <property type="match status" value="1"/>
</dbReference>
<accession>A0A1G6IDF5</accession>
<evidence type="ECO:0000256" key="3">
    <source>
        <dbReference type="ARBA" id="ARBA00022777"/>
    </source>
</evidence>
<dbReference type="SUPFAM" id="SSF111331">
    <property type="entry name" value="NAD kinase/diacylglycerol kinase-like"/>
    <property type="match status" value="1"/>
</dbReference>
<dbReference type="InterPro" id="IPR050187">
    <property type="entry name" value="Lipid_Phosphate_FormReg"/>
</dbReference>
<evidence type="ECO:0000256" key="4">
    <source>
        <dbReference type="ARBA" id="ARBA00022840"/>
    </source>
</evidence>
<dbReference type="Proteomes" id="UP000199452">
    <property type="component" value="Unassembled WGS sequence"/>
</dbReference>
<dbReference type="InterPro" id="IPR016064">
    <property type="entry name" value="NAD/diacylglycerol_kinase_sf"/>
</dbReference>
<name>A0A1G6IDF5_9BACT</name>
<evidence type="ECO:0000259" key="5">
    <source>
        <dbReference type="PROSITE" id="PS50146"/>
    </source>
</evidence>
<dbReference type="EMBL" id="FMYP01000015">
    <property type="protein sequence ID" value="SDC04524.1"/>
    <property type="molecule type" value="Genomic_DNA"/>
</dbReference>
<dbReference type="STRING" id="1640674.SAMN05216323_101556"/>
<dbReference type="InterPro" id="IPR001206">
    <property type="entry name" value="Diacylglycerol_kinase_cat_dom"/>
</dbReference>
<dbReference type="PROSITE" id="PS50146">
    <property type="entry name" value="DAGK"/>
    <property type="match status" value="1"/>
</dbReference>
<dbReference type="InterPro" id="IPR017438">
    <property type="entry name" value="ATP-NAD_kinase_N"/>
</dbReference>
<dbReference type="InterPro" id="IPR045540">
    <property type="entry name" value="YegS/DAGK_C"/>
</dbReference>
<proteinExistence type="predicted"/>
<dbReference type="Pfam" id="PF19279">
    <property type="entry name" value="YegS_C"/>
    <property type="match status" value="1"/>
</dbReference>
<gene>
    <name evidence="6" type="ORF">SAMN05216323_101556</name>
</gene>
<evidence type="ECO:0000256" key="2">
    <source>
        <dbReference type="ARBA" id="ARBA00022741"/>
    </source>
</evidence>
<reference evidence="6 7" key="1">
    <citation type="submission" date="2016-09" db="EMBL/GenBank/DDBJ databases">
        <authorList>
            <person name="Capua I."/>
            <person name="De Benedictis P."/>
            <person name="Joannis T."/>
            <person name="Lombin L.H."/>
            <person name="Cattoli G."/>
        </authorList>
    </citation>
    <scope>NUCLEOTIDE SEQUENCE [LARGE SCALE GENOMIC DNA]</scope>
    <source>
        <strain evidence="6 7">A7P-90m</strain>
    </source>
</reference>
<dbReference type="OrthoDB" id="9786026at2"/>
<protein>
    <submittedName>
        <fullName evidence="6">Lipid kinase, YegS/Rv2252/BmrU family</fullName>
    </submittedName>
</protein>
<keyword evidence="2" id="KW-0547">Nucleotide-binding</keyword>
<dbReference type="InterPro" id="IPR005218">
    <property type="entry name" value="Diacylglycerol/lipid_kinase"/>
</dbReference>
<dbReference type="GO" id="GO:0008654">
    <property type="term" value="P:phospholipid biosynthetic process"/>
    <property type="evidence" value="ECO:0007669"/>
    <property type="project" value="InterPro"/>
</dbReference>
<dbReference type="GO" id="GO:0016301">
    <property type="term" value="F:kinase activity"/>
    <property type="evidence" value="ECO:0007669"/>
    <property type="project" value="UniProtKB-KW"/>
</dbReference>
<evidence type="ECO:0000256" key="1">
    <source>
        <dbReference type="ARBA" id="ARBA00022679"/>
    </source>
</evidence>
<evidence type="ECO:0000313" key="6">
    <source>
        <dbReference type="EMBL" id="SDC04524.1"/>
    </source>
</evidence>
<feature type="domain" description="DAGKc" evidence="5">
    <location>
        <begin position="1"/>
        <end position="133"/>
    </location>
</feature>
<dbReference type="SMART" id="SM00046">
    <property type="entry name" value="DAGKc"/>
    <property type="match status" value="1"/>
</dbReference>